<dbReference type="Proteomes" id="UP000275267">
    <property type="component" value="Unassembled WGS sequence"/>
</dbReference>
<dbReference type="InterPro" id="IPR012677">
    <property type="entry name" value="Nucleotide-bd_a/b_plait_sf"/>
</dbReference>
<feature type="region of interest" description="Disordered" evidence="2">
    <location>
        <begin position="636"/>
        <end position="661"/>
    </location>
</feature>
<evidence type="ECO:0000256" key="3">
    <source>
        <dbReference type="SAM" id="Phobius"/>
    </source>
</evidence>
<keyword evidence="3" id="KW-0472">Membrane</keyword>
<evidence type="ECO:0000259" key="4">
    <source>
        <dbReference type="PROSITE" id="PS50102"/>
    </source>
</evidence>
<dbReference type="Pfam" id="PF04646">
    <property type="entry name" value="DUF604"/>
    <property type="match status" value="1"/>
</dbReference>
<dbReference type="EMBL" id="PQIB02000005">
    <property type="protein sequence ID" value="RLN19988.1"/>
    <property type="molecule type" value="Genomic_DNA"/>
</dbReference>
<keyword evidence="3" id="KW-1133">Transmembrane helix</keyword>
<feature type="compositionally biased region" description="Basic and acidic residues" evidence="2">
    <location>
        <begin position="636"/>
        <end position="654"/>
    </location>
</feature>
<dbReference type="AlphaFoldDB" id="A0A3L6SG67"/>
<evidence type="ECO:0000313" key="5">
    <source>
        <dbReference type="EMBL" id="RLN19988.1"/>
    </source>
</evidence>
<accession>A0A3L6SG67</accession>
<dbReference type="PROSITE" id="PS50102">
    <property type="entry name" value="RRM"/>
    <property type="match status" value="1"/>
</dbReference>
<dbReference type="OrthoDB" id="421979at2759"/>
<dbReference type="Gene3D" id="3.90.550.50">
    <property type="match status" value="1"/>
</dbReference>
<protein>
    <recommendedName>
        <fullName evidence="4">RRM domain-containing protein</fullName>
    </recommendedName>
</protein>
<evidence type="ECO:0000256" key="2">
    <source>
        <dbReference type="SAM" id="MobiDB-lite"/>
    </source>
</evidence>
<feature type="transmembrane region" description="Helical" evidence="3">
    <location>
        <begin position="37"/>
        <end position="59"/>
    </location>
</feature>
<dbReference type="InterPro" id="IPR035979">
    <property type="entry name" value="RBD_domain_sf"/>
</dbReference>
<dbReference type="InterPro" id="IPR006740">
    <property type="entry name" value="DUF604"/>
</dbReference>
<dbReference type="FunFam" id="3.90.550.50:FF:000006">
    <property type="entry name" value="Fringe-related protein-like"/>
    <property type="match status" value="1"/>
</dbReference>
<sequence>MRGGAGEKLHHKEANVAHGSAAVYGGAGKGAAKSSSFLYGLFLYVVLPVLVLYFVVIAASQFYNPRCSPEGNVVMAGHFMVAKPNVSLNASSSVPPPPAPAAKARVTAEEAPTGLRHIVFGIGASASLWRSRKEYIKLWWRPGRMRGFVWMDRPVQEFYSKSSRTGLPAIMVSSDTSKFPYTHGAGSRSALRISRIVSETFRLGLPGVRWFVMGDDDTVFLPENLVHVLSQYDHRQPYYIGSPSESHIQNLIFSYGMAFGGGGFAISRALAEELAKMQDGCLHRYPALYGSDDRIHACMSELGVPLTRHPGFHQCDLWGDVLGLLGAHPVAPLVTLHHLDFLEPVFPSTPSRAGALRRLFDGPVRLDSAAVAQQSVCYDRAHQWTVSVSWGFAVMVVRGVLSPREMETPMRSFLNWYKRADYTAYSFNTRPVARQPCQKPHVYYMRGSRMERRRNVTVTEYERHRVKHPACRWRIADPGALLDHIVVHKKPDPDLWKRSPRRNCCRVVSSPKKGKDRSMTIDVGVCRDGEFAKWWGGLGEELAVAREDVTSARSIFESDVIKMFSPFGKITAEDSLWHTRGPKRGEPRGYAFVQYTTKEFSPLPPEGSMQEAQLAKEKMNGKLVCGRPMVVHLASEKSSLDSSDSHRALKDKKVTGGSAIRSAQSDRAAKIAAIKNKLKSLEEEGCSTKRPRLTPNVLTGTKEHSHKKFWSF</sequence>
<dbReference type="InterPro" id="IPR000504">
    <property type="entry name" value="RRM_dom"/>
</dbReference>
<keyword evidence="3" id="KW-0812">Transmembrane</keyword>
<feature type="domain" description="RRM" evidence="4">
    <location>
        <begin position="540"/>
        <end position="636"/>
    </location>
</feature>
<keyword evidence="6" id="KW-1185">Reference proteome</keyword>
<dbReference type="STRING" id="4540.A0A3L6SG67"/>
<evidence type="ECO:0000256" key="1">
    <source>
        <dbReference type="PROSITE-ProRule" id="PRU00176"/>
    </source>
</evidence>
<name>A0A3L6SG67_PANMI</name>
<organism evidence="5 6">
    <name type="scientific">Panicum miliaceum</name>
    <name type="common">Proso millet</name>
    <name type="synonym">Broomcorn millet</name>
    <dbReference type="NCBI Taxonomy" id="4540"/>
    <lineage>
        <taxon>Eukaryota</taxon>
        <taxon>Viridiplantae</taxon>
        <taxon>Streptophyta</taxon>
        <taxon>Embryophyta</taxon>
        <taxon>Tracheophyta</taxon>
        <taxon>Spermatophyta</taxon>
        <taxon>Magnoliopsida</taxon>
        <taxon>Liliopsida</taxon>
        <taxon>Poales</taxon>
        <taxon>Poaceae</taxon>
        <taxon>PACMAD clade</taxon>
        <taxon>Panicoideae</taxon>
        <taxon>Panicodae</taxon>
        <taxon>Paniceae</taxon>
        <taxon>Panicinae</taxon>
        <taxon>Panicum</taxon>
        <taxon>Panicum sect. Panicum</taxon>
    </lineage>
</organism>
<dbReference type="SUPFAM" id="SSF54928">
    <property type="entry name" value="RNA-binding domain, RBD"/>
    <property type="match status" value="1"/>
</dbReference>
<dbReference type="GO" id="GO:0003723">
    <property type="term" value="F:RNA binding"/>
    <property type="evidence" value="ECO:0007669"/>
    <property type="project" value="UniProtKB-UniRule"/>
</dbReference>
<proteinExistence type="predicted"/>
<comment type="caution">
    <text evidence="5">The sequence shown here is derived from an EMBL/GenBank/DDBJ whole genome shotgun (WGS) entry which is preliminary data.</text>
</comment>
<gene>
    <name evidence="5" type="ORF">C2845_PM02G21470</name>
</gene>
<reference evidence="6" key="1">
    <citation type="journal article" date="2019" name="Nat. Commun.">
        <title>The genome of broomcorn millet.</title>
        <authorList>
            <person name="Zou C."/>
            <person name="Miki D."/>
            <person name="Li D."/>
            <person name="Tang Q."/>
            <person name="Xiao L."/>
            <person name="Rajput S."/>
            <person name="Deng P."/>
            <person name="Jia W."/>
            <person name="Huang R."/>
            <person name="Zhang M."/>
            <person name="Sun Y."/>
            <person name="Hu J."/>
            <person name="Fu X."/>
            <person name="Schnable P.S."/>
            <person name="Li F."/>
            <person name="Zhang H."/>
            <person name="Feng B."/>
            <person name="Zhu X."/>
            <person name="Liu R."/>
            <person name="Schnable J.C."/>
            <person name="Zhu J.-K."/>
            <person name="Zhang H."/>
        </authorList>
    </citation>
    <scope>NUCLEOTIDE SEQUENCE [LARGE SCALE GENOMIC DNA]</scope>
</reference>
<dbReference type="PANTHER" id="PTHR10811">
    <property type="entry name" value="FRINGE-RELATED"/>
    <property type="match status" value="1"/>
</dbReference>
<keyword evidence="1" id="KW-0694">RNA-binding</keyword>
<evidence type="ECO:0000313" key="6">
    <source>
        <dbReference type="Proteomes" id="UP000275267"/>
    </source>
</evidence>
<dbReference type="Gene3D" id="3.30.70.330">
    <property type="match status" value="1"/>
</dbReference>